<comment type="caution">
    <text evidence="1">The sequence shown here is derived from an EMBL/GenBank/DDBJ whole genome shotgun (WGS) entry which is preliminary data.</text>
</comment>
<evidence type="ECO:0000313" key="2">
    <source>
        <dbReference type="Proteomes" id="UP000325313"/>
    </source>
</evidence>
<reference evidence="1 2" key="1">
    <citation type="submission" date="2019-05" db="EMBL/GenBank/DDBJ databases">
        <title>Emergence of the Ug99 lineage of the wheat stem rust pathogen through somatic hybridization.</title>
        <authorList>
            <person name="Li F."/>
            <person name="Upadhyaya N.M."/>
            <person name="Sperschneider J."/>
            <person name="Matny O."/>
            <person name="Nguyen-Phuc H."/>
            <person name="Mago R."/>
            <person name="Raley C."/>
            <person name="Miller M.E."/>
            <person name="Silverstein K.A.T."/>
            <person name="Henningsen E."/>
            <person name="Hirsch C.D."/>
            <person name="Visser B."/>
            <person name="Pretorius Z.A."/>
            <person name="Steffenson B.J."/>
            <person name="Schwessinger B."/>
            <person name="Dodds P.N."/>
            <person name="Figueroa M."/>
        </authorList>
    </citation>
    <scope>NUCLEOTIDE SEQUENCE [LARGE SCALE GENOMIC DNA]</scope>
    <source>
        <strain evidence="1 2">Ug99</strain>
    </source>
</reference>
<dbReference type="AlphaFoldDB" id="A0A5B0RXG2"/>
<protein>
    <submittedName>
        <fullName evidence="1">Uncharacterized protein</fullName>
    </submittedName>
</protein>
<organism evidence="1 2">
    <name type="scientific">Puccinia graminis f. sp. tritici</name>
    <dbReference type="NCBI Taxonomy" id="56615"/>
    <lineage>
        <taxon>Eukaryota</taxon>
        <taxon>Fungi</taxon>
        <taxon>Dikarya</taxon>
        <taxon>Basidiomycota</taxon>
        <taxon>Pucciniomycotina</taxon>
        <taxon>Pucciniomycetes</taxon>
        <taxon>Pucciniales</taxon>
        <taxon>Pucciniaceae</taxon>
        <taxon>Puccinia</taxon>
    </lineage>
</organism>
<gene>
    <name evidence="1" type="ORF">PGTUg99_050035</name>
</gene>
<evidence type="ECO:0000313" key="1">
    <source>
        <dbReference type="EMBL" id="KAA1130500.1"/>
    </source>
</evidence>
<dbReference type="Proteomes" id="UP000325313">
    <property type="component" value="Unassembled WGS sequence"/>
</dbReference>
<sequence>MGSILFPDNSILQLTFDFLFGNEAWFRDLFEVVLTNRYLNDRSPPLPHGSFDIDRMFEMRDDDFKQAVRITKDAFVWLLGQIYHHAVFHSSSFRQQLPLPHQLALTLERLGSNGNGASVGKFA</sequence>
<proteinExistence type="predicted"/>
<name>A0A5B0RXG2_PUCGR</name>
<dbReference type="EMBL" id="VDEP01000108">
    <property type="protein sequence ID" value="KAA1130500.1"/>
    <property type="molecule type" value="Genomic_DNA"/>
</dbReference>
<accession>A0A5B0RXG2</accession>